<evidence type="ECO:0000256" key="2">
    <source>
        <dbReference type="PROSITE-ProRule" id="PRU00176"/>
    </source>
</evidence>
<name>A0A6A5YJH4_9PLEO</name>
<accession>A0A6A5YJH4</accession>
<evidence type="ECO:0000259" key="4">
    <source>
        <dbReference type="PROSITE" id="PS50102"/>
    </source>
</evidence>
<feature type="compositionally biased region" description="Basic residues" evidence="3">
    <location>
        <begin position="318"/>
        <end position="332"/>
    </location>
</feature>
<protein>
    <recommendedName>
        <fullName evidence="4">RRM domain-containing protein</fullName>
    </recommendedName>
</protein>
<keyword evidence="6" id="KW-1185">Reference proteome</keyword>
<feature type="domain" description="RRM" evidence="4">
    <location>
        <begin position="196"/>
        <end position="274"/>
    </location>
</feature>
<dbReference type="InterPro" id="IPR035979">
    <property type="entry name" value="RBD_domain_sf"/>
</dbReference>
<dbReference type="OrthoDB" id="1749473at2759"/>
<dbReference type="InterPro" id="IPR050825">
    <property type="entry name" value="RBM42_RBP45_47-like"/>
</dbReference>
<feature type="compositionally biased region" description="Low complexity" evidence="3">
    <location>
        <begin position="19"/>
        <end position="43"/>
    </location>
</feature>
<dbReference type="PANTHER" id="PTHR47640:SF11">
    <property type="entry name" value="RNA-BINDING PROTEIN 42"/>
    <property type="match status" value="1"/>
</dbReference>
<dbReference type="SUPFAM" id="SSF54928">
    <property type="entry name" value="RNA-binding domain, RBD"/>
    <property type="match status" value="1"/>
</dbReference>
<dbReference type="Proteomes" id="UP000799770">
    <property type="component" value="Unassembled WGS sequence"/>
</dbReference>
<dbReference type="Pfam" id="PF00076">
    <property type="entry name" value="RRM_1"/>
    <property type="match status" value="1"/>
</dbReference>
<dbReference type="PROSITE" id="PS50102">
    <property type="entry name" value="RRM"/>
    <property type="match status" value="1"/>
</dbReference>
<evidence type="ECO:0000256" key="1">
    <source>
        <dbReference type="ARBA" id="ARBA00022884"/>
    </source>
</evidence>
<feature type="region of interest" description="Disordered" evidence="3">
    <location>
        <begin position="127"/>
        <end position="188"/>
    </location>
</feature>
<dbReference type="InterPro" id="IPR000504">
    <property type="entry name" value="RRM_dom"/>
</dbReference>
<evidence type="ECO:0000313" key="5">
    <source>
        <dbReference type="EMBL" id="KAF2106298.1"/>
    </source>
</evidence>
<feature type="region of interest" description="Disordered" evidence="3">
    <location>
        <begin position="1"/>
        <end position="89"/>
    </location>
</feature>
<keyword evidence="1 2" id="KW-0694">RNA-binding</keyword>
<dbReference type="PANTHER" id="PTHR47640">
    <property type="entry name" value="TRNA SELENOCYSTEINE 1-ASSOCIATED PROTEIN 1-RELATED-RELATED"/>
    <property type="match status" value="1"/>
</dbReference>
<feature type="compositionally biased region" description="Low complexity" evidence="3">
    <location>
        <begin position="68"/>
        <end position="87"/>
    </location>
</feature>
<sequence>MPLHDKNLQPHHSLPARPPASSYSAPPVRNNQGGAQPAAFGGFMPRSVQASAAPAYSTGGQDVSYNTSGYPPQSQASASSYYQQSGYGTATPPAMSNPYAAPAVAARGFGRNGVYDPEEEARIAEWHSAYTPKEDSNNKKAGQGTARSNPIVADSSAPDTNDGDGRGTGKQKTVVRQGGGKTWEDPSLLEWDPSHPRLFIGNLAGEVTDESLLKAFAKYPSVSKARVIRDKHSTKSKSYGFVSFVDTDDYFRAAKEMQGKYIGSHPVIVRRANTEIQATTKKDHNHGKGKHNNKAKGGIASQLLAASNLNNTSNRVQKPGHKGKHGGPKMLG</sequence>
<dbReference type="InterPro" id="IPR012677">
    <property type="entry name" value="Nucleotide-bd_a/b_plait_sf"/>
</dbReference>
<dbReference type="Gene3D" id="3.30.70.330">
    <property type="match status" value="1"/>
</dbReference>
<gene>
    <name evidence="5" type="ORF">BDV96DRAFT_617432</name>
</gene>
<evidence type="ECO:0000313" key="6">
    <source>
        <dbReference type="Proteomes" id="UP000799770"/>
    </source>
</evidence>
<dbReference type="GO" id="GO:0003729">
    <property type="term" value="F:mRNA binding"/>
    <property type="evidence" value="ECO:0007669"/>
    <property type="project" value="InterPro"/>
</dbReference>
<reference evidence="5" key="1">
    <citation type="journal article" date="2020" name="Stud. Mycol.">
        <title>101 Dothideomycetes genomes: a test case for predicting lifestyles and emergence of pathogens.</title>
        <authorList>
            <person name="Haridas S."/>
            <person name="Albert R."/>
            <person name="Binder M."/>
            <person name="Bloem J."/>
            <person name="Labutti K."/>
            <person name="Salamov A."/>
            <person name="Andreopoulos B."/>
            <person name="Baker S."/>
            <person name="Barry K."/>
            <person name="Bills G."/>
            <person name="Bluhm B."/>
            <person name="Cannon C."/>
            <person name="Castanera R."/>
            <person name="Culley D."/>
            <person name="Daum C."/>
            <person name="Ezra D."/>
            <person name="Gonzalez J."/>
            <person name="Henrissat B."/>
            <person name="Kuo A."/>
            <person name="Liang C."/>
            <person name="Lipzen A."/>
            <person name="Lutzoni F."/>
            <person name="Magnuson J."/>
            <person name="Mondo S."/>
            <person name="Nolan M."/>
            <person name="Ohm R."/>
            <person name="Pangilinan J."/>
            <person name="Park H.-J."/>
            <person name="Ramirez L."/>
            <person name="Alfaro M."/>
            <person name="Sun H."/>
            <person name="Tritt A."/>
            <person name="Yoshinaga Y."/>
            <person name="Zwiers L.-H."/>
            <person name="Turgeon B."/>
            <person name="Goodwin S."/>
            <person name="Spatafora J."/>
            <person name="Crous P."/>
            <person name="Grigoriev I."/>
        </authorList>
    </citation>
    <scope>NUCLEOTIDE SEQUENCE</scope>
    <source>
        <strain evidence="5">CBS 627.86</strain>
    </source>
</reference>
<proteinExistence type="predicted"/>
<evidence type="ECO:0000256" key="3">
    <source>
        <dbReference type="SAM" id="MobiDB-lite"/>
    </source>
</evidence>
<feature type="region of interest" description="Disordered" evidence="3">
    <location>
        <begin position="310"/>
        <end position="332"/>
    </location>
</feature>
<feature type="compositionally biased region" description="Polar residues" evidence="3">
    <location>
        <begin position="58"/>
        <end position="67"/>
    </location>
</feature>
<organism evidence="5 6">
    <name type="scientific">Lophiotrema nucula</name>
    <dbReference type="NCBI Taxonomy" id="690887"/>
    <lineage>
        <taxon>Eukaryota</taxon>
        <taxon>Fungi</taxon>
        <taxon>Dikarya</taxon>
        <taxon>Ascomycota</taxon>
        <taxon>Pezizomycotina</taxon>
        <taxon>Dothideomycetes</taxon>
        <taxon>Pleosporomycetidae</taxon>
        <taxon>Pleosporales</taxon>
        <taxon>Lophiotremataceae</taxon>
        <taxon>Lophiotrema</taxon>
    </lineage>
</organism>
<dbReference type="SMART" id="SM00360">
    <property type="entry name" value="RRM"/>
    <property type="match status" value="1"/>
</dbReference>
<dbReference type="EMBL" id="ML977364">
    <property type="protein sequence ID" value="KAF2106298.1"/>
    <property type="molecule type" value="Genomic_DNA"/>
</dbReference>
<dbReference type="AlphaFoldDB" id="A0A6A5YJH4"/>